<dbReference type="Gene3D" id="1.10.10.1100">
    <property type="entry name" value="BFD-like [2Fe-2S]-binding domain"/>
    <property type="match status" value="1"/>
</dbReference>
<protein>
    <submittedName>
        <fullName evidence="3">FAD-dependent oxidoreductase</fullName>
    </submittedName>
</protein>
<dbReference type="InterPro" id="IPR007419">
    <property type="entry name" value="BFD-like_2Fe2S-bd_dom"/>
</dbReference>
<dbReference type="InterPro" id="IPR006076">
    <property type="entry name" value="FAD-dep_OxRdtase"/>
</dbReference>
<dbReference type="PANTHER" id="PTHR42720:SF1">
    <property type="entry name" value="GLYCEROL 3-PHOSPHATE OXIDASE"/>
    <property type="match status" value="1"/>
</dbReference>
<dbReference type="InterPro" id="IPR041854">
    <property type="entry name" value="BFD-like_2Fe2S-bd_dom_sf"/>
</dbReference>
<evidence type="ECO:0000259" key="1">
    <source>
        <dbReference type="Pfam" id="PF01266"/>
    </source>
</evidence>
<dbReference type="SUPFAM" id="SSF54373">
    <property type="entry name" value="FAD-linked reductases, C-terminal domain"/>
    <property type="match status" value="1"/>
</dbReference>
<evidence type="ECO:0000313" key="4">
    <source>
        <dbReference type="Proteomes" id="UP000622405"/>
    </source>
</evidence>
<dbReference type="CDD" id="cd19946">
    <property type="entry name" value="GlpA-like_Fer2_BFD-like"/>
    <property type="match status" value="1"/>
</dbReference>
<dbReference type="Gene3D" id="3.50.50.60">
    <property type="entry name" value="FAD/NAD(P)-binding domain"/>
    <property type="match status" value="1"/>
</dbReference>
<name>A0ABR6YTM9_9FIRM</name>
<dbReference type="InterPro" id="IPR052745">
    <property type="entry name" value="G3P_Oxidase/Oxidoreductase"/>
</dbReference>
<dbReference type="Pfam" id="PF04324">
    <property type="entry name" value="Fer2_BFD"/>
    <property type="match status" value="1"/>
</dbReference>
<evidence type="ECO:0000259" key="2">
    <source>
        <dbReference type="Pfam" id="PF04324"/>
    </source>
</evidence>
<dbReference type="PANTHER" id="PTHR42720">
    <property type="entry name" value="GLYCEROL-3-PHOSPHATE DEHYDROGENASE"/>
    <property type="match status" value="1"/>
</dbReference>
<dbReference type="Pfam" id="PF01266">
    <property type="entry name" value="DAO"/>
    <property type="match status" value="1"/>
</dbReference>
<sequence length="485" mass="51971">MNHYDIIIIGGGITGTAIARECSKYQLTTALLERGTDIGIGATKGNGGVVHPGYDPTPGSLKAKINVRGANLYPKLARDLNFGIINPGIFVIGFSDADEAMLKNKLEFGIKNGVRDLAIINAEQMRNREPHLAVDAKHALYAPTATVVDPFEVAIAFAENAKANGVEILTSQPVSAIEKRADGSFLIVTPDQQFTCSYIVNAAGNHADVVARLVGIAEYQMKPRHGDLLVLDKDMVNKPQTVMFPCPGPDTKGIACIPTVHGNTIVGSTATMMDDKEAVNNYAPGIQALIDGVHKILPELDTGKIIRTFAGLRPVVLDNNNDFYIAESQTVKGFIHAAGIQSPGVASAPAIAEQVRDLLDNAGLEMKPKPDYNPYREKKTVIADLSIDEQDALIHQNPAYGRIVCRCETVTEGEIIAAIHGAIPARTLDAIKRRTRAGMGRCQSGFCQYKVISILSRELGLPVSDICLEDRGSQVLCGAIKGGVK</sequence>
<accession>A0ABR6YTM9</accession>
<proteinExistence type="predicted"/>
<organism evidence="3 4">
    <name type="scientific">Acetobacterium malicum</name>
    <dbReference type="NCBI Taxonomy" id="52692"/>
    <lineage>
        <taxon>Bacteria</taxon>
        <taxon>Bacillati</taxon>
        <taxon>Bacillota</taxon>
        <taxon>Clostridia</taxon>
        <taxon>Eubacteriales</taxon>
        <taxon>Eubacteriaceae</taxon>
        <taxon>Acetobacterium</taxon>
    </lineage>
</organism>
<dbReference type="EMBL" id="WJBE01000001">
    <property type="protein sequence ID" value="MBC3898450.1"/>
    <property type="molecule type" value="Genomic_DNA"/>
</dbReference>
<reference evidence="3 4" key="1">
    <citation type="journal article" date="2020" name="mSystems">
        <title>Defining Genomic and Predicted Metabolic Features of the Acetobacterium Genus.</title>
        <authorList>
            <person name="Ross D.E."/>
            <person name="Marshall C.W."/>
            <person name="Gulliver D."/>
            <person name="May H.D."/>
            <person name="Norman R.S."/>
        </authorList>
    </citation>
    <scope>NUCLEOTIDE SEQUENCE [LARGE SCALE GENOMIC DNA]</scope>
    <source>
        <strain evidence="3 4">DSM 4132</strain>
    </source>
</reference>
<dbReference type="InterPro" id="IPR036188">
    <property type="entry name" value="FAD/NAD-bd_sf"/>
</dbReference>
<feature type="domain" description="FAD dependent oxidoreductase" evidence="1">
    <location>
        <begin position="5"/>
        <end position="357"/>
    </location>
</feature>
<keyword evidence="4" id="KW-1185">Reference proteome</keyword>
<gene>
    <name evidence="3" type="ORF">GH811_02305</name>
</gene>
<dbReference type="SUPFAM" id="SSF51905">
    <property type="entry name" value="FAD/NAD(P)-binding domain"/>
    <property type="match status" value="1"/>
</dbReference>
<evidence type="ECO:0000313" key="3">
    <source>
        <dbReference type="EMBL" id="MBC3898450.1"/>
    </source>
</evidence>
<comment type="caution">
    <text evidence="3">The sequence shown here is derived from an EMBL/GenBank/DDBJ whole genome shotgun (WGS) entry which is preliminary data.</text>
</comment>
<feature type="domain" description="BFD-like [2Fe-2S]-binding" evidence="2">
    <location>
        <begin position="403"/>
        <end position="456"/>
    </location>
</feature>
<dbReference type="RefSeq" id="WP_186893098.1">
    <property type="nucleotide sequence ID" value="NZ_WJBE01000001.1"/>
</dbReference>
<dbReference type="Proteomes" id="UP000622405">
    <property type="component" value="Unassembled WGS sequence"/>
</dbReference>
<dbReference type="Gene3D" id="3.30.9.10">
    <property type="entry name" value="D-Amino Acid Oxidase, subunit A, domain 2"/>
    <property type="match status" value="1"/>
</dbReference>